<keyword evidence="8" id="KW-0732">Signal</keyword>
<comment type="caution">
    <text evidence="12">The sequence shown here is derived from an EMBL/GenBank/DDBJ whole genome shotgun (WGS) entry which is preliminary data.</text>
</comment>
<dbReference type="PANTHER" id="PTHR43806:SF11">
    <property type="entry name" value="CEREVISIN-RELATED"/>
    <property type="match status" value="1"/>
</dbReference>
<keyword evidence="2 6" id="KW-0645">Protease</keyword>
<feature type="domain" description="Peptidase S8/S53" evidence="9">
    <location>
        <begin position="220"/>
        <end position="509"/>
    </location>
</feature>
<dbReference type="InterPro" id="IPR026444">
    <property type="entry name" value="Secre_tail"/>
</dbReference>
<evidence type="ECO:0000256" key="8">
    <source>
        <dbReference type="SAM" id="SignalP"/>
    </source>
</evidence>
<evidence type="ECO:0000256" key="7">
    <source>
        <dbReference type="RuleBase" id="RU003355"/>
    </source>
</evidence>
<dbReference type="InterPro" id="IPR036852">
    <property type="entry name" value="Peptidase_S8/S53_dom_sf"/>
</dbReference>
<feature type="active site" description="Charge relay system" evidence="5 6">
    <location>
        <position position="262"/>
    </location>
</feature>
<dbReference type="NCBIfam" id="TIGR04183">
    <property type="entry name" value="Por_Secre_tail"/>
    <property type="match status" value="1"/>
</dbReference>
<dbReference type="EMBL" id="JABFRW010000095">
    <property type="protein sequence ID" value="NOT34152.1"/>
    <property type="molecule type" value="Genomic_DNA"/>
</dbReference>
<proteinExistence type="inferred from homology"/>
<evidence type="ECO:0000256" key="2">
    <source>
        <dbReference type="ARBA" id="ARBA00022670"/>
    </source>
</evidence>
<dbReference type="PROSITE" id="PS00136">
    <property type="entry name" value="SUBTILASE_ASP"/>
    <property type="match status" value="1"/>
</dbReference>
<evidence type="ECO:0000313" key="12">
    <source>
        <dbReference type="EMBL" id="NOT34152.1"/>
    </source>
</evidence>
<gene>
    <name evidence="12" type="ORF">HOP12_08290</name>
</gene>
<feature type="chain" id="PRO_5032925352" evidence="8">
    <location>
        <begin position="29"/>
        <end position="1012"/>
    </location>
</feature>
<dbReference type="InterPro" id="IPR022398">
    <property type="entry name" value="Peptidase_S8_His-AS"/>
</dbReference>
<dbReference type="InterPro" id="IPR007280">
    <property type="entry name" value="Peptidase_C_arc/bac"/>
</dbReference>
<dbReference type="InterPro" id="IPR000209">
    <property type="entry name" value="Peptidase_S8/S53_dom"/>
</dbReference>
<dbReference type="InterPro" id="IPR023828">
    <property type="entry name" value="Peptidase_S8_Ser-AS"/>
</dbReference>
<evidence type="ECO:0000259" key="9">
    <source>
        <dbReference type="Pfam" id="PF00082"/>
    </source>
</evidence>
<protein>
    <submittedName>
        <fullName evidence="12">S8 family serine peptidase</fullName>
    </submittedName>
</protein>
<dbReference type="InterPro" id="IPR050131">
    <property type="entry name" value="Peptidase_S8_subtilisin-like"/>
</dbReference>
<dbReference type="InterPro" id="IPR025965">
    <property type="entry name" value="FlgD/Vpr_Ig-like"/>
</dbReference>
<dbReference type="InterPro" id="IPR015500">
    <property type="entry name" value="Peptidase_S8_subtilisin-rel"/>
</dbReference>
<evidence type="ECO:0000259" key="10">
    <source>
        <dbReference type="Pfam" id="PF04151"/>
    </source>
</evidence>
<dbReference type="PRINTS" id="PR00723">
    <property type="entry name" value="SUBTILISIN"/>
</dbReference>
<name>A0A849SFK9_UNCEI</name>
<evidence type="ECO:0000256" key="6">
    <source>
        <dbReference type="PROSITE-ProRule" id="PRU01240"/>
    </source>
</evidence>
<dbReference type="GO" id="GO:0006508">
    <property type="term" value="P:proteolysis"/>
    <property type="evidence" value="ECO:0007669"/>
    <property type="project" value="UniProtKB-KW"/>
</dbReference>
<dbReference type="AlphaFoldDB" id="A0A849SFK9"/>
<dbReference type="PROSITE" id="PS00138">
    <property type="entry name" value="SUBTILASE_SER"/>
    <property type="match status" value="1"/>
</dbReference>
<evidence type="ECO:0000256" key="3">
    <source>
        <dbReference type="ARBA" id="ARBA00022801"/>
    </source>
</evidence>
<feature type="signal peptide" evidence="8">
    <location>
        <begin position="1"/>
        <end position="28"/>
    </location>
</feature>
<comment type="similarity">
    <text evidence="1 6 7">Belongs to the peptidase S8 family.</text>
</comment>
<evidence type="ECO:0000256" key="1">
    <source>
        <dbReference type="ARBA" id="ARBA00011073"/>
    </source>
</evidence>
<feature type="domain" description="Peptidase C-terminal archaeal/bacterial" evidence="10">
    <location>
        <begin position="824"/>
        <end position="889"/>
    </location>
</feature>
<dbReference type="Pfam" id="PF04151">
    <property type="entry name" value="PPC"/>
    <property type="match status" value="1"/>
</dbReference>
<dbReference type="Gene3D" id="2.60.40.4070">
    <property type="match status" value="1"/>
</dbReference>
<accession>A0A849SFK9</accession>
<evidence type="ECO:0000256" key="4">
    <source>
        <dbReference type="ARBA" id="ARBA00022825"/>
    </source>
</evidence>
<dbReference type="SUPFAM" id="SSF52743">
    <property type="entry name" value="Subtilisin-like"/>
    <property type="match status" value="1"/>
</dbReference>
<dbReference type="Proteomes" id="UP000580839">
    <property type="component" value="Unassembled WGS sequence"/>
</dbReference>
<dbReference type="GO" id="GO:0004252">
    <property type="term" value="F:serine-type endopeptidase activity"/>
    <property type="evidence" value="ECO:0007669"/>
    <property type="project" value="UniProtKB-UniRule"/>
</dbReference>
<evidence type="ECO:0000259" key="11">
    <source>
        <dbReference type="Pfam" id="PF13860"/>
    </source>
</evidence>
<evidence type="ECO:0000313" key="13">
    <source>
        <dbReference type="Proteomes" id="UP000580839"/>
    </source>
</evidence>
<sequence length="1012" mass="105650">MVRSPSRRCALTLFIALFLALPGVSARAAEPPPARAFAPVQLGYQPNAPTVAAHVPGRVLVKLTAEARQAATLPSILRFGQPLAGATTGLAAVDRVFSDAGARSLQGAFIEYRNRTEGARLGLDRWLILDFAGSMPASELADWLSRLREVEAVTFDYIAFPAVVPADPMHSLHWGHNNSAQMLSYNWTNFNHETGSPVGTVGFDANAHTAWDGTQGFGSSSVRIAIIDSGVEAGHPDLLQVTGFDFGNNDSNPDDDSSAPGHGTACAGVAAARNNALGTAGIAAGCSIMPLKVANSAGTMTFVSIQNALTYAADNGANVISMSLGAAITSDPATDAAITYAWNAGCVILAATGNENKSTISYPAIHSLVIGVGAASPCGDRKRSSSSTSELNPGVSADPNGFTCDGERWWGSSYGTTTQGAAGAVDVIAPTILPTTDLLGAAGYDASDYSKWFNGTSCATPYAAGVCALIKSKNPTWTNAQIRDQLRNTAQDVTSVESGAGWDRYAGYGMVDAAAAVGGGGGPVDQVTVTAPNGGETLASGSSTNLTWTSVGSFTTVNLDYSTNGGSSWTSIVTGTPNDGSQAWTVPAAATTQGRVRVSGGTATDLSNANFTITVPSGGYATLPYTTGFENAGAFDAFWSTAVTANGRVRLLTTNTPHAGSYHMVMDDATSGSYSQTEARLRLNLAGQTQVNLSFWWKDFGDETQTQDGIYFSNDGGTSYVKVYSLTPASFSDNTWRNVVLDLDALAATAGLSLNSTFVVKFQQYDDYPISTDGMAFDDISVTVPSGGGGAITAESESNNTSATADGPVGTGVAVTGTISSAADQDYFFFDVSTAGSINVSLAIGSSADLDWFLYNSSLVEVARGYSTANPEVGNYTAAAGHYYLMVDGYQSATSNYTLTLNGGLANIIQPMQKDFAARPAITELLQNFPNPFRGKTAIHFALAQAGRVDLEVFDATGRLVATVAHGDFEPGVHKFQWDGRTDKGDPAARGMYFYRLTAPGFRETRKMLVLE</sequence>
<dbReference type="Gene3D" id="3.40.50.200">
    <property type="entry name" value="Peptidase S8/S53 domain"/>
    <property type="match status" value="1"/>
</dbReference>
<dbReference type="Gene3D" id="2.60.120.380">
    <property type="match status" value="1"/>
</dbReference>
<dbReference type="PANTHER" id="PTHR43806">
    <property type="entry name" value="PEPTIDASE S8"/>
    <property type="match status" value="1"/>
</dbReference>
<keyword evidence="4 6" id="KW-0720">Serine protease</keyword>
<feature type="active site" description="Charge relay system" evidence="5 6">
    <location>
        <position position="457"/>
    </location>
</feature>
<feature type="active site" description="Charge relay system" evidence="5 6">
    <location>
        <position position="228"/>
    </location>
</feature>
<dbReference type="InterPro" id="IPR023827">
    <property type="entry name" value="Peptidase_S8_Asp-AS"/>
</dbReference>
<feature type="domain" description="FlgD/Vpr Ig-like" evidence="11">
    <location>
        <begin position="942"/>
        <end position="999"/>
    </location>
</feature>
<organism evidence="12 13">
    <name type="scientific">Eiseniibacteriota bacterium</name>
    <dbReference type="NCBI Taxonomy" id="2212470"/>
    <lineage>
        <taxon>Bacteria</taxon>
        <taxon>Candidatus Eiseniibacteriota</taxon>
    </lineage>
</organism>
<evidence type="ECO:0000256" key="5">
    <source>
        <dbReference type="PIRSR" id="PIRSR615500-1"/>
    </source>
</evidence>
<dbReference type="SUPFAM" id="SSF89260">
    <property type="entry name" value="Collagen-binding domain"/>
    <property type="match status" value="1"/>
</dbReference>
<dbReference type="PROSITE" id="PS51892">
    <property type="entry name" value="SUBTILASE"/>
    <property type="match status" value="1"/>
</dbReference>
<dbReference type="Pfam" id="PF13860">
    <property type="entry name" value="FlgD_ig"/>
    <property type="match status" value="1"/>
</dbReference>
<dbReference type="PROSITE" id="PS00137">
    <property type="entry name" value="SUBTILASE_HIS"/>
    <property type="match status" value="1"/>
</dbReference>
<reference evidence="12 13" key="1">
    <citation type="submission" date="2020-04" db="EMBL/GenBank/DDBJ databases">
        <title>Metagenomic profiling of ammonia- and methane-oxidizing microorganisms in a Dutch drinking water treatment plant.</title>
        <authorList>
            <person name="Poghosyan L."/>
            <person name="Leucker S."/>
        </authorList>
    </citation>
    <scope>NUCLEOTIDE SEQUENCE [LARGE SCALE GENOMIC DNA]</scope>
    <source>
        <strain evidence="12">S-RSF-IL-03</strain>
    </source>
</reference>
<keyword evidence="3 6" id="KW-0378">Hydrolase</keyword>
<dbReference type="Pfam" id="PF00082">
    <property type="entry name" value="Peptidase_S8"/>
    <property type="match status" value="1"/>
</dbReference>